<evidence type="ECO:0000313" key="3">
    <source>
        <dbReference type="Proteomes" id="UP000239735"/>
    </source>
</evidence>
<evidence type="ECO:0000256" key="1">
    <source>
        <dbReference type="SAM" id="MobiDB-lite"/>
    </source>
</evidence>
<reference evidence="3" key="1">
    <citation type="submission" date="2018-02" db="EMBL/GenBank/DDBJ databases">
        <authorList>
            <person name="Hausmann B."/>
        </authorList>
    </citation>
    <scope>NUCLEOTIDE SEQUENCE [LARGE SCALE GENOMIC DNA]</scope>
    <source>
        <strain evidence="3">Peat soil MAG SbA5</strain>
    </source>
</reference>
<feature type="region of interest" description="Disordered" evidence="1">
    <location>
        <begin position="1"/>
        <end position="41"/>
    </location>
</feature>
<dbReference type="EMBL" id="OKRB01000113">
    <property type="protein sequence ID" value="SPE26298.1"/>
    <property type="molecule type" value="Genomic_DNA"/>
</dbReference>
<sequence length="58" mass="6287">MFEEAAQRTIVRQSNKAGPKNGHDLPLPESAPDRAFRESSDGALRRQISFAQVGGCST</sequence>
<protein>
    <submittedName>
        <fullName evidence="2">Uncharacterized protein</fullName>
    </submittedName>
</protein>
<organism evidence="2 3">
    <name type="scientific">Candidatus Sulfuritelmatomonas gaucii</name>
    <dbReference type="NCBI Taxonomy" id="2043161"/>
    <lineage>
        <taxon>Bacteria</taxon>
        <taxon>Pseudomonadati</taxon>
        <taxon>Acidobacteriota</taxon>
        <taxon>Terriglobia</taxon>
        <taxon>Terriglobales</taxon>
        <taxon>Acidobacteriaceae</taxon>
        <taxon>Candidatus Sulfuritelmatomonas</taxon>
    </lineage>
</organism>
<name>A0A2N9LSS8_9BACT</name>
<accession>A0A2N9LSS8</accession>
<evidence type="ECO:0000313" key="2">
    <source>
        <dbReference type="EMBL" id="SPE26298.1"/>
    </source>
</evidence>
<dbReference type="Proteomes" id="UP000239735">
    <property type="component" value="Unassembled WGS sequence"/>
</dbReference>
<proteinExistence type="predicted"/>
<gene>
    <name evidence="2" type="ORF">SBA5_540056</name>
</gene>
<feature type="compositionally biased region" description="Basic and acidic residues" evidence="1">
    <location>
        <begin position="31"/>
        <end position="41"/>
    </location>
</feature>
<dbReference type="AlphaFoldDB" id="A0A2N9LSS8"/>